<name>A0AAD3HES2_9STRA</name>
<feature type="chain" id="PRO_5042196743" evidence="1">
    <location>
        <begin position="20"/>
        <end position="209"/>
    </location>
</feature>
<evidence type="ECO:0000256" key="1">
    <source>
        <dbReference type="SAM" id="SignalP"/>
    </source>
</evidence>
<proteinExistence type="predicted"/>
<keyword evidence="1" id="KW-0732">Signal</keyword>
<reference evidence="2 3" key="1">
    <citation type="journal article" date="2021" name="Sci. Rep.">
        <title>The genome of the diatom Chaetoceros tenuissimus carries an ancient integrated fragment of an extant virus.</title>
        <authorList>
            <person name="Hongo Y."/>
            <person name="Kimura K."/>
            <person name="Takaki Y."/>
            <person name="Yoshida Y."/>
            <person name="Baba S."/>
            <person name="Kobayashi G."/>
            <person name="Nagasaki K."/>
            <person name="Hano T."/>
            <person name="Tomaru Y."/>
        </authorList>
    </citation>
    <scope>NUCLEOTIDE SEQUENCE [LARGE SCALE GENOMIC DNA]</scope>
    <source>
        <strain evidence="2 3">NIES-3715</strain>
    </source>
</reference>
<feature type="signal peptide" evidence="1">
    <location>
        <begin position="1"/>
        <end position="19"/>
    </location>
</feature>
<keyword evidence="3" id="KW-1185">Reference proteome</keyword>
<evidence type="ECO:0000313" key="2">
    <source>
        <dbReference type="EMBL" id="GFH60646.1"/>
    </source>
</evidence>
<comment type="caution">
    <text evidence="2">The sequence shown here is derived from an EMBL/GenBank/DDBJ whole genome shotgun (WGS) entry which is preliminary data.</text>
</comment>
<dbReference type="AlphaFoldDB" id="A0AAD3HES2"/>
<gene>
    <name evidence="2" type="ORF">CTEN210_17122</name>
</gene>
<protein>
    <submittedName>
        <fullName evidence="2">Uncharacterized protein</fullName>
    </submittedName>
</protein>
<accession>A0AAD3HES2</accession>
<dbReference type="Proteomes" id="UP001054902">
    <property type="component" value="Unassembled WGS sequence"/>
</dbReference>
<organism evidence="2 3">
    <name type="scientific">Chaetoceros tenuissimus</name>
    <dbReference type="NCBI Taxonomy" id="426638"/>
    <lineage>
        <taxon>Eukaryota</taxon>
        <taxon>Sar</taxon>
        <taxon>Stramenopiles</taxon>
        <taxon>Ochrophyta</taxon>
        <taxon>Bacillariophyta</taxon>
        <taxon>Coscinodiscophyceae</taxon>
        <taxon>Chaetocerotophycidae</taxon>
        <taxon>Chaetocerotales</taxon>
        <taxon>Chaetocerotaceae</taxon>
        <taxon>Chaetoceros</taxon>
    </lineage>
</organism>
<sequence>MLKVFFSLISLIGIGETSCFSIGNSVVRSRTELSLVPQSLPPVSTEAAPSTINSVKDYFIPTSSEEAARRALEDYAQKKQQSGGEMMKSSDFIQIDSAMPGAKNSKPIPRSTAFLPTPTYNTEISKKEVLWISQQFDIYLRRLPQAVFIYALLDFFVLPTSRAVISDELEEDRVEVAKAWAGRAVFRVGVFSSIVALTLLFENVFYSSI</sequence>
<evidence type="ECO:0000313" key="3">
    <source>
        <dbReference type="Proteomes" id="UP001054902"/>
    </source>
</evidence>
<dbReference type="EMBL" id="BLLK01000069">
    <property type="protein sequence ID" value="GFH60646.1"/>
    <property type="molecule type" value="Genomic_DNA"/>
</dbReference>